<keyword evidence="6" id="KW-1185">Reference proteome</keyword>
<dbReference type="Pfam" id="PF04615">
    <property type="entry name" value="Utp14"/>
    <property type="match status" value="1"/>
</dbReference>
<protein>
    <submittedName>
        <fullName evidence="5">Uncharacterized protein</fullName>
    </submittedName>
</protein>
<dbReference type="PANTHER" id="PTHR14150">
    <property type="entry name" value="U3 SMALL NUCLEOLAR RNA-ASSOCIATED PROTEIN 14"/>
    <property type="match status" value="1"/>
</dbReference>
<feature type="region of interest" description="Disordered" evidence="4">
    <location>
        <begin position="1"/>
        <end position="29"/>
    </location>
</feature>
<dbReference type="PANTHER" id="PTHR14150:SF19">
    <property type="entry name" value="U3 SMALL NUCLEOLAR RNA-ASSOCIATED PROTEIN 14"/>
    <property type="match status" value="1"/>
</dbReference>
<evidence type="ECO:0000256" key="1">
    <source>
        <dbReference type="ARBA" id="ARBA00004604"/>
    </source>
</evidence>
<feature type="region of interest" description="Disordered" evidence="4">
    <location>
        <begin position="171"/>
        <end position="191"/>
    </location>
</feature>
<name>A0ABQ7D4Z8_BRACR</name>
<organism evidence="5 6">
    <name type="scientific">Brassica cretica</name>
    <name type="common">Mustard</name>
    <dbReference type="NCBI Taxonomy" id="69181"/>
    <lineage>
        <taxon>Eukaryota</taxon>
        <taxon>Viridiplantae</taxon>
        <taxon>Streptophyta</taxon>
        <taxon>Embryophyta</taxon>
        <taxon>Tracheophyta</taxon>
        <taxon>Spermatophyta</taxon>
        <taxon>Magnoliopsida</taxon>
        <taxon>eudicotyledons</taxon>
        <taxon>Gunneridae</taxon>
        <taxon>Pentapetalae</taxon>
        <taxon>rosids</taxon>
        <taxon>malvids</taxon>
        <taxon>Brassicales</taxon>
        <taxon>Brassicaceae</taxon>
        <taxon>Brassiceae</taxon>
        <taxon>Brassica</taxon>
    </lineage>
</organism>
<evidence type="ECO:0000313" key="6">
    <source>
        <dbReference type="Proteomes" id="UP000266723"/>
    </source>
</evidence>
<feature type="compositionally biased region" description="Acidic residues" evidence="4">
    <location>
        <begin position="112"/>
        <end position="123"/>
    </location>
</feature>
<keyword evidence="3" id="KW-0539">Nucleus</keyword>
<evidence type="ECO:0000313" key="5">
    <source>
        <dbReference type="EMBL" id="KAF3566104.1"/>
    </source>
</evidence>
<dbReference type="Proteomes" id="UP000266723">
    <property type="component" value="Unassembled WGS sequence"/>
</dbReference>
<dbReference type="InterPro" id="IPR006709">
    <property type="entry name" value="SSU_processome_Utp14"/>
</dbReference>
<comment type="caution">
    <text evidence="5">The sequence shown here is derived from an EMBL/GenBank/DDBJ whole genome shotgun (WGS) entry which is preliminary data.</text>
</comment>
<reference evidence="5 6" key="1">
    <citation type="journal article" date="2020" name="BMC Genomics">
        <title>Intraspecific diversification of the crop wild relative Brassica cretica Lam. using demographic model selection.</title>
        <authorList>
            <person name="Kioukis A."/>
            <person name="Michalopoulou V.A."/>
            <person name="Briers L."/>
            <person name="Pirintsos S."/>
            <person name="Studholme D.J."/>
            <person name="Pavlidis P."/>
            <person name="Sarris P.F."/>
        </authorList>
    </citation>
    <scope>NUCLEOTIDE SEQUENCE [LARGE SCALE GENOMIC DNA]</scope>
    <source>
        <strain evidence="6">cv. PFS-1207/04</strain>
    </source>
</reference>
<evidence type="ECO:0000256" key="2">
    <source>
        <dbReference type="ARBA" id="ARBA00022553"/>
    </source>
</evidence>
<sequence length="321" mass="36832">MGSLKRKSSWSSKTLAKSKKRKGPHLPNSILKMIATHKRPLYSDDNEIDSDFDLYEEGIPEEESRKNNRYGRLDNYEFKLPDDFEVFLVGRQLFFSGKWLTGSLSLSPMKDEDVESEDDEDCVNSDKSKPLLFTEPYPEGEFNPTRDVLSGKNILTEEDFLAPLEGHHKTSKQISRMRKDTYKSVVHPPLPKPERERLERKAARGLVDEEFSKWVHLVKRNREAPTVYFSQDVVNLGKSTVGAIASEFQPRTEFEMRMASVLDDNEVSEAHREDGARLLELNQASSVIYFIPCSAGFADQLDPPQTGITRKQKLLYSHPFR</sequence>
<keyword evidence="2" id="KW-0597">Phosphoprotein</keyword>
<feature type="region of interest" description="Disordered" evidence="4">
    <location>
        <begin position="109"/>
        <end position="137"/>
    </location>
</feature>
<gene>
    <name evidence="5" type="ORF">DY000_02010878</name>
</gene>
<dbReference type="EMBL" id="QGKV02000759">
    <property type="protein sequence ID" value="KAF3566104.1"/>
    <property type="molecule type" value="Genomic_DNA"/>
</dbReference>
<proteinExistence type="predicted"/>
<evidence type="ECO:0000256" key="3">
    <source>
        <dbReference type="ARBA" id="ARBA00023242"/>
    </source>
</evidence>
<comment type="subcellular location">
    <subcellularLocation>
        <location evidence="1">Nucleus</location>
        <location evidence="1">Nucleolus</location>
    </subcellularLocation>
</comment>
<evidence type="ECO:0000256" key="4">
    <source>
        <dbReference type="SAM" id="MobiDB-lite"/>
    </source>
</evidence>
<accession>A0ABQ7D4Z8</accession>